<keyword evidence="3" id="KW-0804">Transcription</keyword>
<dbReference type="Pfam" id="PF01047">
    <property type="entry name" value="MarR"/>
    <property type="match status" value="1"/>
</dbReference>
<dbReference type="STRING" id="1450648.CLORY_44710"/>
<proteinExistence type="predicted"/>
<sequence>MKKTKGGFYISQVKQLSDRVFQRLLKEDGINDFNGPQGRILYVLWQEDNLPIIEISKRTSLAKTTLTSMLDRMEMAGHIKRNFDTNNRRQILITLTPETRALKNKYEIVSNEMSELFYKDFSDEEITDFEKYLYRIIKNLKEIEE</sequence>
<comment type="caution">
    <text evidence="5">The sequence shown here is derived from an EMBL/GenBank/DDBJ whole genome shotgun (WGS) entry which is preliminary data.</text>
</comment>
<keyword evidence="2" id="KW-0238">DNA-binding</keyword>
<evidence type="ECO:0000256" key="3">
    <source>
        <dbReference type="ARBA" id="ARBA00023163"/>
    </source>
</evidence>
<reference evidence="5 6" key="1">
    <citation type="submission" date="2017-03" db="EMBL/GenBank/DDBJ databases">
        <title>Genome sequence of Clostridium oryzae DSM 28571.</title>
        <authorList>
            <person name="Poehlein A."/>
            <person name="Daniel R."/>
        </authorList>
    </citation>
    <scope>NUCLEOTIDE SEQUENCE [LARGE SCALE GENOMIC DNA]</scope>
    <source>
        <strain evidence="5 6">DSM 28571</strain>
    </source>
</reference>
<keyword evidence="6" id="KW-1185">Reference proteome</keyword>
<dbReference type="AlphaFoldDB" id="A0A1V4I6C0"/>
<dbReference type="Proteomes" id="UP000190080">
    <property type="component" value="Unassembled WGS sequence"/>
</dbReference>
<evidence type="ECO:0000313" key="5">
    <source>
        <dbReference type="EMBL" id="OPJ55107.1"/>
    </source>
</evidence>
<evidence type="ECO:0000256" key="2">
    <source>
        <dbReference type="ARBA" id="ARBA00023125"/>
    </source>
</evidence>
<dbReference type="RefSeq" id="WP_079428691.1">
    <property type="nucleotide sequence ID" value="NZ_MZGV01000119.1"/>
</dbReference>
<dbReference type="PANTHER" id="PTHR42756:SF1">
    <property type="entry name" value="TRANSCRIPTIONAL REPRESSOR OF EMRAB OPERON"/>
    <property type="match status" value="1"/>
</dbReference>
<evidence type="ECO:0000256" key="1">
    <source>
        <dbReference type="ARBA" id="ARBA00023015"/>
    </source>
</evidence>
<dbReference type="SMART" id="SM00347">
    <property type="entry name" value="HTH_MARR"/>
    <property type="match status" value="1"/>
</dbReference>
<name>A0A1V4I6C0_9CLOT</name>
<dbReference type="EMBL" id="MZGV01000119">
    <property type="protein sequence ID" value="OPJ55107.1"/>
    <property type="molecule type" value="Genomic_DNA"/>
</dbReference>
<dbReference type="GO" id="GO:0003677">
    <property type="term" value="F:DNA binding"/>
    <property type="evidence" value="ECO:0007669"/>
    <property type="project" value="UniProtKB-KW"/>
</dbReference>
<dbReference type="Gene3D" id="1.10.10.10">
    <property type="entry name" value="Winged helix-like DNA-binding domain superfamily/Winged helix DNA-binding domain"/>
    <property type="match status" value="1"/>
</dbReference>
<dbReference type="InterPro" id="IPR000835">
    <property type="entry name" value="HTH_MarR-typ"/>
</dbReference>
<feature type="domain" description="HTH marR-type" evidence="4">
    <location>
        <begin position="1"/>
        <end position="138"/>
    </location>
</feature>
<dbReference type="InterPro" id="IPR036388">
    <property type="entry name" value="WH-like_DNA-bd_sf"/>
</dbReference>
<gene>
    <name evidence="5" type="primary">ohrR</name>
    <name evidence="5" type="ORF">CLORY_44710</name>
</gene>
<dbReference type="OrthoDB" id="9808725at2"/>
<dbReference type="GO" id="GO:0003700">
    <property type="term" value="F:DNA-binding transcription factor activity"/>
    <property type="evidence" value="ECO:0007669"/>
    <property type="project" value="InterPro"/>
</dbReference>
<dbReference type="SUPFAM" id="SSF46785">
    <property type="entry name" value="Winged helix' DNA-binding domain"/>
    <property type="match status" value="1"/>
</dbReference>
<dbReference type="PRINTS" id="PR00598">
    <property type="entry name" value="HTHMARR"/>
</dbReference>
<dbReference type="PROSITE" id="PS50995">
    <property type="entry name" value="HTH_MARR_2"/>
    <property type="match status" value="1"/>
</dbReference>
<accession>A0A1V4I6C0</accession>
<dbReference type="InterPro" id="IPR036390">
    <property type="entry name" value="WH_DNA-bd_sf"/>
</dbReference>
<keyword evidence="1" id="KW-0805">Transcription regulation</keyword>
<evidence type="ECO:0000259" key="4">
    <source>
        <dbReference type="PROSITE" id="PS50995"/>
    </source>
</evidence>
<protein>
    <submittedName>
        <fullName evidence="5">Organic hydroperoxide resistance transcriptional regulator</fullName>
    </submittedName>
</protein>
<dbReference type="PANTHER" id="PTHR42756">
    <property type="entry name" value="TRANSCRIPTIONAL REGULATOR, MARR"/>
    <property type="match status" value="1"/>
</dbReference>
<organism evidence="5 6">
    <name type="scientific">Clostridium oryzae</name>
    <dbReference type="NCBI Taxonomy" id="1450648"/>
    <lineage>
        <taxon>Bacteria</taxon>
        <taxon>Bacillati</taxon>
        <taxon>Bacillota</taxon>
        <taxon>Clostridia</taxon>
        <taxon>Eubacteriales</taxon>
        <taxon>Clostridiaceae</taxon>
        <taxon>Clostridium</taxon>
    </lineage>
</organism>
<evidence type="ECO:0000313" key="6">
    <source>
        <dbReference type="Proteomes" id="UP000190080"/>
    </source>
</evidence>